<feature type="compositionally biased region" description="Basic residues" evidence="1">
    <location>
        <begin position="87"/>
        <end position="97"/>
    </location>
</feature>
<protein>
    <recommendedName>
        <fullName evidence="4">Myb-like domain-containing protein</fullName>
    </recommendedName>
</protein>
<evidence type="ECO:0000313" key="2">
    <source>
        <dbReference type="EMBL" id="KIV86596.1"/>
    </source>
</evidence>
<reference evidence="2 3" key="1">
    <citation type="submission" date="2015-01" db="EMBL/GenBank/DDBJ databases">
        <title>The Genome Sequence of Exophiala sideris CBS121828.</title>
        <authorList>
            <consortium name="The Broad Institute Genomics Platform"/>
            <person name="Cuomo C."/>
            <person name="de Hoog S."/>
            <person name="Gorbushina A."/>
            <person name="Stielow B."/>
            <person name="Teixiera M."/>
            <person name="Abouelleil A."/>
            <person name="Chapman S.B."/>
            <person name="Priest M."/>
            <person name="Young S.K."/>
            <person name="Wortman J."/>
            <person name="Nusbaum C."/>
            <person name="Birren B."/>
        </authorList>
    </citation>
    <scope>NUCLEOTIDE SEQUENCE [LARGE SCALE GENOMIC DNA]</scope>
    <source>
        <strain evidence="2 3">CBS 121828</strain>
    </source>
</reference>
<sequence>MPYQWNAERERRMLLLAISSANLRPSADTWTKVAALLGEGLTPSAVSQKYYKLRNESAKLFEGQPSSTPSTPTKRKASDDEDEKKTPPSKRSRKPKRNPLDGVPLSEISDSSSEVKAEDLAIHGIDPFASHNQHFMPTGFFMPVNVPFKDEPNGSNSFVG</sequence>
<dbReference type="OrthoDB" id="4159272at2759"/>
<accession>A0A0D1XEW6</accession>
<proteinExistence type="predicted"/>
<name>A0A0D1XEW6_9EURO</name>
<evidence type="ECO:0008006" key="4">
    <source>
        <dbReference type="Google" id="ProtNLM"/>
    </source>
</evidence>
<dbReference type="Proteomes" id="UP000053599">
    <property type="component" value="Unassembled WGS sequence"/>
</dbReference>
<evidence type="ECO:0000256" key="1">
    <source>
        <dbReference type="SAM" id="MobiDB-lite"/>
    </source>
</evidence>
<dbReference type="HOGENOM" id="CLU_085117_0_0_1"/>
<organism evidence="2 3">
    <name type="scientific">Exophiala sideris</name>
    <dbReference type="NCBI Taxonomy" id="1016849"/>
    <lineage>
        <taxon>Eukaryota</taxon>
        <taxon>Fungi</taxon>
        <taxon>Dikarya</taxon>
        <taxon>Ascomycota</taxon>
        <taxon>Pezizomycotina</taxon>
        <taxon>Eurotiomycetes</taxon>
        <taxon>Chaetothyriomycetidae</taxon>
        <taxon>Chaetothyriales</taxon>
        <taxon>Herpotrichiellaceae</taxon>
        <taxon>Exophiala</taxon>
    </lineage>
</organism>
<gene>
    <name evidence="2" type="ORF">PV11_02196</name>
</gene>
<feature type="region of interest" description="Disordered" evidence="1">
    <location>
        <begin position="59"/>
        <end position="115"/>
    </location>
</feature>
<evidence type="ECO:0000313" key="3">
    <source>
        <dbReference type="Proteomes" id="UP000053599"/>
    </source>
</evidence>
<dbReference type="AlphaFoldDB" id="A0A0D1XEW6"/>
<dbReference type="EMBL" id="KN846951">
    <property type="protein sequence ID" value="KIV86596.1"/>
    <property type="molecule type" value="Genomic_DNA"/>
</dbReference>